<evidence type="ECO:0000259" key="2">
    <source>
        <dbReference type="Pfam" id="PF08273"/>
    </source>
</evidence>
<evidence type="ECO:0000313" key="4">
    <source>
        <dbReference type="Proteomes" id="UP000286402"/>
    </source>
</evidence>
<feature type="domain" description="DNA primase/helicase Gp4 N-terminal Bacteriophage T7-like" evidence="2">
    <location>
        <begin position="10"/>
        <end position="37"/>
    </location>
</feature>
<feature type="coiled-coil region" evidence="1">
    <location>
        <begin position="49"/>
        <end position="83"/>
    </location>
</feature>
<evidence type="ECO:0000313" key="3">
    <source>
        <dbReference type="EMBL" id="RKF38937.1"/>
    </source>
</evidence>
<dbReference type="Pfam" id="PF08273">
    <property type="entry name" value="Zn_Ribbon_Prim"/>
    <property type="match status" value="1"/>
</dbReference>
<dbReference type="EMBL" id="MCAQ01000006">
    <property type="protein sequence ID" value="RKF38937.1"/>
    <property type="molecule type" value="Genomic_DNA"/>
</dbReference>
<organism evidence="3 4">
    <name type="scientific">Sphingobacterium siyangense</name>
    <dbReference type="NCBI Taxonomy" id="459529"/>
    <lineage>
        <taxon>Bacteria</taxon>
        <taxon>Pseudomonadati</taxon>
        <taxon>Bacteroidota</taxon>
        <taxon>Sphingobacteriia</taxon>
        <taxon>Sphingobacteriales</taxon>
        <taxon>Sphingobacteriaceae</taxon>
        <taxon>Sphingobacterium</taxon>
    </lineage>
</organism>
<proteinExistence type="predicted"/>
<reference evidence="3 4" key="1">
    <citation type="submission" date="2016-07" db="EMBL/GenBank/DDBJ databases">
        <title>Genome analysis of Sphingobacterium siyangense T12B17.</title>
        <authorList>
            <person name="Xu D."/>
            <person name="Su Y."/>
            <person name="Zheng S."/>
        </authorList>
    </citation>
    <scope>NUCLEOTIDE SEQUENCE [LARGE SCALE GENOMIC DNA]</scope>
    <source>
        <strain evidence="3 4">T12B17</strain>
    </source>
</reference>
<name>A0A420G175_9SPHI</name>
<gene>
    <name evidence="3" type="ORF">BCY89_26690</name>
</gene>
<dbReference type="Proteomes" id="UP000286402">
    <property type="component" value="Unassembled WGS sequence"/>
</dbReference>
<dbReference type="RefSeq" id="WP_120333786.1">
    <property type="nucleotide sequence ID" value="NZ_MCAQ01000006.1"/>
</dbReference>
<evidence type="ECO:0000256" key="1">
    <source>
        <dbReference type="SAM" id="Coils"/>
    </source>
</evidence>
<comment type="caution">
    <text evidence="3">The sequence shown here is derived from an EMBL/GenBank/DDBJ whole genome shotgun (WGS) entry which is preliminary data.</text>
</comment>
<dbReference type="GO" id="GO:0008270">
    <property type="term" value="F:zinc ion binding"/>
    <property type="evidence" value="ECO:0007669"/>
    <property type="project" value="InterPro"/>
</dbReference>
<keyword evidence="4" id="KW-1185">Reference proteome</keyword>
<dbReference type="InterPro" id="IPR013237">
    <property type="entry name" value="Phage_T7_Gp4_N"/>
</dbReference>
<accession>A0A420G175</accession>
<sequence length="97" mass="11192">MSNTNNNTGLECPNCKGKIKFSFEDLLYKNYIICPFCALKMEMTIPESMKKHLVEIMEAEKKIKSLKNTIDDASLQKQLQELDLLDISKYMVPSKNQ</sequence>
<dbReference type="AlphaFoldDB" id="A0A420G175"/>
<protein>
    <recommendedName>
        <fullName evidence="2">DNA primase/helicase Gp4 N-terminal Bacteriophage T7-like domain-containing protein</fullName>
    </recommendedName>
</protein>
<dbReference type="GO" id="GO:0004386">
    <property type="term" value="F:helicase activity"/>
    <property type="evidence" value="ECO:0007669"/>
    <property type="project" value="InterPro"/>
</dbReference>
<keyword evidence="1" id="KW-0175">Coiled coil</keyword>